<sequence length="106" mass="11715">MTKPELWLEYSLSRRQRRHRRLALARAIFRDIARAYEFDVNADQTESAMCNLAMVPIDAHDAHDVNIATTSSLLADDSRAPDGEAAALARTLATAHHADADADAIE</sequence>
<proteinExistence type="predicted"/>
<dbReference type="AlphaFoldDB" id="A0A7S0KKY3"/>
<organism evidence="1">
    <name type="scientific">Ostreococcus mediterraneus</name>
    <dbReference type="NCBI Taxonomy" id="1486918"/>
    <lineage>
        <taxon>Eukaryota</taxon>
        <taxon>Viridiplantae</taxon>
        <taxon>Chlorophyta</taxon>
        <taxon>Mamiellophyceae</taxon>
        <taxon>Mamiellales</taxon>
        <taxon>Bathycoccaceae</taxon>
        <taxon>Ostreococcus</taxon>
    </lineage>
</organism>
<name>A0A7S0KKY3_9CHLO</name>
<protein>
    <submittedName>
        <fullName evidence="1">Uncharacterized protein</fullName>
    </submittedName>
</protein>
<evidence type="ECO:0000313" key="1">
    <source>
        <dbReference type="EMBL" id="CAD8583241.1"/>
    </source>
</evidence>
<dbReference type="EMBL" id="HBEW01005101">
    <property type="protein sequence ID" value="CAD8583241.1"/>
    <property type="molecule type" value="Transcribed_RNA"/>
</dbReference>
<accession>A0A7S0KKY3</accession>
<reference evidence="1" key="1">
    <citation type="submission" date="2021-01" db="EMBL/GenBank/DDBJ databases">
        <authorList>
            <person name="Corre E."/>
            <person name="Pelletier E."/>
            <person name="Niang G."/>
            <person name="Scheremetjew M."/>
            <person name="Finn R."/>
            <person name="Kale V."/>
            <person name="Holt S."/>
            <person name="Cochrane G."/>
            <person name="Meng A."/>
            <person name="Brown T."/>
            <person name="Cohen L."/>
        </authorList>
    </citation>
    <scope>NUCLEOTIDE SEQUENCE</scope>
    <source>
        <strain evidence="1">Clade-D-RCC2572</strain>
    </source>
</reference>
<gene>
    <name evidence="1" type="ORF">OMED0929_LOCUS4285</name>
</gene>